<dbReference type="CDD" id="cd09275">
    <property type="entry name" value="RNase_HI_RT_DIRS1"/>
    <property type="match status" value="1"/>
</dbReference>
<dbReference type="Gene3D" id="3.30.70.270">
    <property type="match status" value="1"/>
</dbReference>
<protein>
    <recommendedName>
        <fullName evidence="2">Reverse transcriptase domain-containing protein</fullName>
    </recommendedName>
</protein>
<dbReference type="SUPFAM" id="SSF56672">
    <property type="entry name" value="DNA/RNA polymerases"/>
    <property type="match status" value="1"/>
</dbReference>
<evidence type="ECO:0000259" key="2">
    <source>
        <dbReference type="PROSITE" id="PS50878"/>
    </source>
</evidence>
<evidence type="ECO:0000313" key="4">
    <source>
        <dbReference type="Proteomes" id="UP000747399"/>
    </source>
</evidence>
<dbReference type="InterPro" id="IPR052055">
    <property type="entry name" value="Hepadnavirus_pol/RT"/>
</dbReference>
<dbReference type="Proteomes" id="UP000747399">
    <property type="component" value="Unassembled WGS sequence"/>
</dbReference>
<gene>
    <name evidence="3" type="ORF">Vafri_12133</name>
</gene>
<name>A0A8J4B9I4_9CHLO</name>
<dbReference type="PROSITE" id="PS50878">
    <property type="entry name" value="RT_POL"/>
    <property type="match status" value="1"/>
</dbReference>
<dbReference type="Gene3D" id="3.30.420.10">
    <property type="entry name" value="Ribonuclease H-like superfamily/Ribonuclease H"/>
    <property type="match status" value="1"/>
</dbReference>
<dbReference type="PANTHER" id="PTHR33050">
    <property type="entry name" value="REVERSE TRANSCRIPTASE DOMAIN-CONTAINING PROTEIN"/>
    <property type="match status" value="1"/>
</dbReference>
<dbReference type="GO" id="GO:0009007">
    <property type="term" value="F:site-specific DNA-methyltransferase (adenine-specific) activity"/>
    <property type="evidence" value="ECO:0007669"/>
    <property type="project" value="InterPro"/>
</dbReference>
<dbReference type="InterPro" id="IPR036397">
    <property type="entry name" value="RNaseH_sf"/>
</dbReference>
<comment type="caution">
    <text evidence="3">The sequence shown here is derived from an EMBL/GenBank/DDBJ whole genome shotgun (WGS) entry which is preliminary data.</text>
</comment>
<dbReference type="GO" id="GO:0003677">
    <property type="term" value="F:DNA binding"/>
    <property type="evidence" value="ECO:0007669"/>
    <property type="project" value="InterPro"/>
</dbReference>
<dbReference type="Gene3D" id="3.10.10.10">
    <property type="entry name" value="HIV Type 1 Reverse Transcriptase, subunit A, domain 1"/>
    <property type="match status" value="1"/>
</dbReference>
<dbReference type="Pfam" id="PF05869">
    <property type="entry name" value="Dam"/>
    <property type="match status" value="1"/>
</dbReference>
<evidence type="ECO:0000313" key="3">
    <source>
        <dbReference type="EMBL" id="GIL56833.1"/>
    </source>
</evidence>
<dbReference type="Pfam" id="PF00078">
    <property type="entry name" value="RVT_1"/>
    <property type="match status" value="1"/>
</dbReference>
<keyword evidence="4" id="KW-1185">Reference proteome</keyword>
<dbReference type="InterPro" id="IPR002156">
    <property type="entry name" value="RNaseH_domain"/>
</dbReference>
<accession>A0A8J4B9I4</accession>
<dbReference type="AlphaFoldDB" id="A0A8J4B9I4"/>
<dbReference type="InterPro" id="IPR043128">
    <property type="entry name" value="Rev_trsase/Diguanyl_cyclase"/>
</dbReference>
<dbReference type="GO" id="GO:0009307">
    <property type="term" value="P:DNA restriction-modification system"/>
    <property type="evidence" value="ECO:0007669"/>
    <property type="project" value="InterPro"/>
</dbReference>
<dbReference type="InterPro" id="IPR000477">
    <property type="entry name" value="RT_dom"/>
</dbReference>
<dbReference type="CDD" id="cd03714">
    <property type="entry name" value="RT_DIRS1"/>
    <property type="match status" value="1"/>
</dbReference>
<feature type="domain" description="Reverse transcriptase" evidence="2">
    <location>
        <begin position="228"/>
        <end position="412"/>
    </location>
</feature>
<feature type="region of interest" description="Disordered" evidence="1">
    <location>
        <begin position="133"/>
        <end position="160"/>
    </location>
</feature>
<organism evidence="3 4">
    <name type="scientific">Volvox africanus</name>
    <dbReference type="NCBI Taxonomy" id="51714"/>
    <lineage>
        <taxon>Eukaryota</taxon>
        <taxon>Viridiplantae</taxon>
        <taxon>Chlorophyta</taxon>
        <taxon>core chlorophytes</taxon>
        <taxon>Chlorophyceae</taxon>
        <taxon>CS clade</taxon>
        <taxon>Chlamydomonadales</taxon>
        <taxon>Volvocaceae</taxon>
        <taxon>Volvox</taxon>
    </lineage>
</organism>
<dbReference type="InterPro" id="IPR008593">
    <property type="entry name" value="Dam_MeTrfase"/>
</dbReference>
<proteinExistence type="predicted"/>
<evidence type="ECO:0000256" key="1">
    <source>
        <dbReference type="SAM" id="MobiDB-lite"/>
    </source>
</evidence>
<sequence length="813" mass="91651">MMESRVARLEALSKNERVVAVMKKLTEDPGAILTVEEDAALNAFKTAEQQLAAITTLAAQRAGEAQPKRQREELNFFKCDFGLAEGKLNKSLVGQRDTLVELWNKMQEIKEAVGDLKEAPAGERPTKLKKVEAAIDEEDPWEEEGDDGPEGRGADAGASGQINAHQDFWLRNICASKWTRRWVRNGFPSVWEDSKLPPPPRQLPNHPGAREHAEYMDATLAEFLAAGAAREWEGPTPPRCVLPLNVIPKQQPGKFRVLLDGRHINKFVQCPKFKYERLVDLDALMRPGELMVGIDLTNSYWQLRMHAAAQEFLGFEWRGKYYVFTVLPFGLKSAPWGFSKLMREFCAYLRHKGFRVLNYLDDFLFLLGVEQSGAERQRDALLEEFRQAGLGANLSKSQMEPVTDIRCLGFLVSSASMKFSIPEDRWTAFQTAIQAVEGKASVPARAMARVIGHAVSMQLVMGALSRLFTQACETSLRERVGWNGTVAVTAAVQEELHFWQGMAREALSAPIVRLASTVGVEIRTDASDFAWAGVMAGQAVARGYLSLAERVESSAMREMLALWYSLQALEGRLRGRRVHVLMDSTNARSIATKGSKWAHLQAVALKVFWWCKANQVQLSVAWIPREQNVVADFFSKVRESCDWQLSPDWFQRLDRRWGPHTVDRFASDHNKQLERFNSLFYCPGAEAVDCFTQHWTGENNWCNPPFALMRRLWRFMEEEQVVATVIVPVWPSAVWWPLLCPTGQWAPAVVDTVVLPSAEKLFRSGPQSANQVGAGAPKWRVMALQNVRPDCRGRPQSWGSICSMQAFGQRRKN</sequence>
<dbReference type="Pfam" id="PF13456">
    <property type="entry name" value="RVT_3"/>
    <property type="match status" value="1"/>
</dbReference>
<dbReference type="InterPro" id="IPR043502">
    <property type="entry name" value="DNA/RNA_pol_sf"/>
</dbReference>
<feature type="compositionally biased region" description="Acidic residues" evidence="1">
    <location>
        <begin position="134"/>
        <end position="148"/>
    </location>
</feature>
<dbReference type="GO" id="GO:0004523">
    <property type="term" value="F:RNA-DNA hybrid ribonuclease activity"/>
    <property type="evidence" value="ECO:0007669"/>
    <property type="project" value="InterPro"/>
</dbReference>
<reference evidence="3" key="1">
    <citation type="journal article" date="2021" name="Proc. Natl. Acad. Sci. U.S.A.">
        <title>Three genomes in the algal genus Volvox reveal the fate of a haploid sex-determining region after a transition to homothallism.</title>
        <authorList>
            <person name="Yamamoto K."/>
            <person name="Hamaji T."/>
            <person name="Kawai-Toyooka H."/>
            <person name="Matsuzaki R."/>
            <person name="Takahashi F."/>
            <person name="Nishimura Y."/>
            <person name="Kawachi M."/>
            <person name="Noguchi H."/>
            <person name="Minakuchi Y."/>
            <person name="Umen J.G."/>
            <person name="Toyoda A."/>
            <person name="Nozaki H."/>
        </authorList>
    </citation>
    <scope>NUCLEOTIDE SEQUENCE</scope>
    <source>
        <strain evidence="3">NIES-3780</strain>
    </source>
</reference>
<dbReference type="PANTHER" id="PTHR33050:SF7">
    <property type="entry name" value="RIBONUCLEASE H"/>
    <property type="match status" value="1"/>
</dbReference>
<dbReference type="EMBL" id="BNCO01000025">
    <property type="protein sequence ID" value="GIL56833.1"/>
    <property type="molecule type" value="Genomic_DNA"/>
</dbReference>